<reference evidence="3" key="1">
    <citation type="journal article" date="2014" name="Science">
        <title>The coffee genome provides insight into the convergent evolution of caffeine biosynthesis.</title>
        <authorList>
            <person name="Denoeud F."/>
            <person name="Carretero-Paulet L."/>
            <person name="Dereeper A."/>
            <person name="Droc G."/>
            <person name="Guyot R."/>
            <person name="Pietrella M."/>
            <person name="Zheng C."/>
            <person name="Alberti A."/>
            <person name="Anthony F."/>
            <person name="Aprea G."/>
            <person name="Aury J.M."/>
            <person name="Bento P."/>
            <person name="Bernard M."/>
            <person name="Bocs S."/>
            <person name="Campa C."/>
            <person name="Cenci A."/>
            <person name="Combes M.C."/>
            <person name="Crouzillat D."/>
            <person name="Da Silva C."/>
            <person name="Daddiego L."/>
            <person name="De Bellis F."/>
            <person name="Dussert S."/>
            <person name="Garsmeur O."/>
            <person name="Gayraud T."/>
            <person name="Guignon V."/>
            <person name="Jahn K."/>
            <person name="Jamilloux V."/>
            <person name="Joet T."/>
            <person name="Labadie K."/>
            <person name="Lan T."/>
            <person name="Leclercq J."/>
            <person name="Lepelley M."/>
            <person name="Leroy T."/>
            <person name="Li L.T."/>
            <person name="Librado P."/>
            <person name="Lopez L."/>
            <person name="Munoz A."/>
            <person name="Noel B."/>
            <person name="Pallavicini A."/>
            <person name="Perrotta G."/>
            <person name="Poncet V."/>
            <person name="Pot D."/>
            <person name="Priyono X."/>
            <person name="Rigoreau M."/>
            <person name="Rouard M."/>
            <person name="Rozas J."/>
            <person name="Tranchant-Dubreuil C."/>
            <person name="VanBuren R."/>
            <person name="Zhang Q."/>
            <person name="Andrade A.C."/>
            <person name="Argout X."/>
            <person name="Bertrand B."/>
            <person name="de Kochko A."/>
            <person name="Graziosi G."/>
            <person name="Henry R.J."/>
            <person name="Jayarama X."/>
            <person name="Ming R."/>
            <person name="Nagai C."/>
            <person name="Rounsley S."/>
            <person name="Sankoff D."/>
            <person name="Giuliano G."/>
            <person name="Albert V.A."/>
            <person name="Wincker P."/>
            <person name="Lashermes P."/>
        </authorList>
    </citation>
    <scope>NUCLEOTIDE SEQUENCE [LARGE SCALE GENOMIC DNA]</scope>
    <source>
        <strain evidence="3">cv. DH200-94</strain>
    </source>
</reference>
<dbReference type="PhylomeDB" id="A0A068VCJ5"/>
<name>A0A068VCJ5_COFCA</name>
<feature type="signal peptide" evidence="1">
    <location>
        <begin position="1"/>
        <end position="26"/>
    </location>
</feature>
<dbReference type="OrthoDB" id="19232at2759"/>
<dbReference type="FunCoup" id="A0A068VCJ5">
    <property type="interactions" value="1772"/>
</dbReference>
<dbReference type="Pfam" id="PF21052">
    <property type="entry name" value="EFR3_ARM"/>
    <property type="match status" value="1"/>
</dbReference>
<dbReference type="Proteomes" id="UP000295252">
    <property type="component" value="Chromosome IV"/>
</dbReference>
<dbReference type="InParanoid" id="A0A068VCJ5"/>
<dbReference type="PANTHER" id="PTHR46087">
    <property type="entry name" value="PUTATIVE, EXPRESSED-RELATED"/>
    <property type="match status" value="1"/>
</dbReference>
<keyword evidence="3" id="KW-1185">Reference proteome</keyword>
<dbReference type="SUPFAM" id="SSF48371">
    <property type="entry name" value="ARM repeat"/>
    <property type="match status" value="1"/>
</dbReference>
<protein>
    <submittedName>
        <fullName evidence="2">Uncharacterized protein</fullName>
    </submittedName>
</protein>
<gene>
    <name evidence="2" type="ORF">GSCOC_T00011820001</name>
</gene>
<sequence>MYFCIHYCSLPCLLLTVLVQSSKLSANYSSFCGSFYSPYLVSQARKMGFISRKVFPACGNMCVCCPALRSRSRQPVKRYKKLLADIFPKSPDSPSNERKVVKLCEYAAKNPFRIPKITKYLEDRCYKELRSQNIKFVEIVVEAYNKLLSICKDQMAYFAINLLSLVVELLDESKQDAVRIIGCQMLTQFIYSQVDGTYSYNLESLVHKVSIIAHETGEEPQKHRLRASSLQSLSAMVWFMGEFSHIFAAFDKIVHSTLVNYDPDRHNENDEDGGEAHHNWVDEVIRCEGRGVGEFSPSSINIRPRPDWKDPSQLVREEVEKPNIWAQICVQRMMELAKESTTIRRVLDPMFVYFDSGRHWVPPHGLALVVLSDMCYFMESSGNQVVILASVVRHLDHKNIVHDPQIKSFVVQTATALAQQIRSGTVLLDVGFVSDICRHLRKCLQATFESDGEKEVDMNLTLQTSIEDLLLETAKGISDGRPLYDIMAMSMEKLSTVKVIARATIGSLVILAHMISLAAVSSHVQQGFPDMLLVQLLKVMLHPDVKVRVGGHHVLSILLIPSSNLTRKDVSVYTKRWHSNSSSTFDSVAALLEKLRRGKDGTKLKNGYSIQDDSKERDVEEELHQGWARRNSPNFNKISYIIDKTPGSASLIEAEPSVMKFNKDQITQVLTALWIQANLSDNLPANIEAIAHSFFLTLITSRLKSPRGNLIIRFFHFPLSLLKMSLDSNNGTFSPAYRRSLIVLSTAMLMFTAKIYHIADLINLIKTSVDFDVDPYVGINDDIQVYVRPQADVREYGSPGDNQEAAALLSQLHGKIKQSEKAILDLLVASLSTITGLEEEDLINQLSEAFTPDDVLMFGPLDFDHVHGVPFSKESPSFDGEFPANVLSEDDIISESSVVDISRFIKTPMSPCPSMSHVVSIGQLLESALEVAGQVAGTSVSTSPLPYHTMASQCEALGSDARKKLSNWLTNDGHFVKTDTTFPPNPGYYGLSAIRKASSEDGPVSGLEMPKESWLALRLPPASPFDNFLRAARG</sequence>
<organism evidence="2 3">
    <name type="scientific">Coffea canephora</name>
    <name type="common">Robusta coffee</name>
    <dbReference type="NCBI Taxonomy" id="49390"/>
    <lineage>
        <taxon>Eukaryota</taxon>
        <taxon>Viridiplantae</taxon>
        <taxon>Streptophyta</taxon>
        <taxon>Embryophyta</taxon>
        <taxon>Tracheophyta</taxon>
        <taxon>Spermatophyta</taxon>
        <taxon>Magnoliopsida</taxon>
        <taxon>eudicotyledons</taxon>
        <taxon>Gunneridae</taxon>
        <taxon>Pentapetalae</taxon>
        <taxon>asterids</taxon>
        <taxon>lamiids</taxon>
        <taxon>Gentianales</taxon>
        <taxon>Rubiaceae</taxon>
        <taxon>Ixoroideae</taxon>
        <taxon>Gardenieae complex</taxon>
        <taxon>Bertiereae - Coffeeae clade</taxon>
        <taxon>Coffeeae</taxon>
        <taxon>Coffea</taxon>
    </lineage>
</organism>
<evidence type="ECO:0000256" key="1">
    <source>
        <dbReference type="SAM" id="SignalP"/>
    </source>
</evidence>
<dbReference type="InterPro" id="IPR055296">
    <property type="entry name" value="SRL2-like"/>
</dbReference>
<dbReference type="STRING" id="49390.A0A068VCJ5"/>
<accession>A0A068VCJ5</accession>
<dbReference type="GO" id="GO:0009555">
    <property type="term" value="P:pollen development"/>
    <property type="evidence" value="ECO:0007669"/>
    <property type="project" value="EnsemblPlants"/>
</dbReference>
<dbReference type="GO" id="GO:0005886">
    <property type="term" value="C:plasma membrane"/>
    <property type="evidence" value="ECO:0007669"/>
    <property type="project" value="EnsemblPlants"/>
</dbReference>
<evidence type="ECO:0000313" key="2">
    <source>
        <dbReference type="EMBL" id="CDP18254.1"/>
    </source>
</evidence>
<feature type="chain" id="PRO_5001658786" evidence="1">
    <location>
        <begin position="27"/>
        <end position="1034"/>
    </location>
</feature>
<dbReference type="OMA" id="FDKKKQW"/>
<dbReference type="EMBL" id="HG739303">
    <property type="protein sequence ID" value="CDP18254.1"/>
    <property type="molecule type" value="Genomic_DNA"/>
</dbReference>
<evidence type="ECO:0000313" key="3">
    <source>
        <dbReference type="Proteomes" id="UP000295252"/>
    </source>
</evidence>
<proteinExistence type="predicted"/>
<dbReference type="InterPro" id="IPR016024">
    <property type="entry name" value="ARM-type_fold"/>
</dbReference>
<dbReference type="Gramene" id="CDP18254">
    <property type="protein sequence ID" value="CDP18254"/>
    <property type="gene ID" value="GSCOC_T00011820001"/>
</dbReference>
<dbReference type="AlphaFoldDB" id="A0A068VCJ5"/>
<keyword evidence="1" id="KW-0732">Signal</keyword>
<dbReference type="InterPro" id="IPR049152">
    <property type="entry name" value="EFR3-like_ARM"/>
</dbReference>
<dbReference type="PANTHER" id="PTHR46087:SF11">
    <property type="entry name" value="PROTEIN SEMI-ROLLED LEAF 2"/>
    <property type="match status" value="1"/>
</dbReference>